<dbReference type="SMART" id="SM00465">
    <property type="entry name" value="GIYc"/>
    <property type="match status" value="1"/>
</dbReference>
<dbReference type="GO" id="GO:0004519">
    <property type="term" value="F:endonuclease activity"/>
    <property type="evidence" value="ECO:0007669"/>
    <property type="project" value="UniProtKB-KW"/>
</dbReference>
<sequence>MKTYYVYILKCSDNRYYTGFTSNLSKRFEEHQTGKYKGSYTCNRRPLILSFYTEFTNPSIAIETEKQIKNWSKAKKEALINGAYDELVNLAKKNFK</sequence>
<organism evidence="3 4">
    <name type="scientific">Ulvibacter antarcticus</name>
    <dbReference type="NCBI Taxonomy" id="442714"/>
    <lineage>
        <taxon>Bacteria</taxon>
        <taxon>Pseudomonadati</taxon>
        <taxon>Bacteroidota</taxon>
        <taxon>Flavobacteriia</taxon>
        <taxon>Flavobacteriales</taxon>
        <taxon>Flavobacteriaceae</taxon>
        <taxon>Ulvibacter</taxon>
    </lineage>
</organism>
<accession>A0A3L9YDV9</accession>
<dbReference type="OrthoDB" id="1495241at2"/>
<comment type="caution">
    <text evidence="3">The sequence shown here is derived from an EMBL/GenBank/DDBJ whole genome shotgun (WGS) entry which is preliminary data.</text>
</comment>
<gene>
    <name evidence="3" type="ORF">BXY75_2267</name>
</gene>
<evidence type="ECO:0000313" key="3">
    <source>
        <dbReference type="EMBL" id="RMA58886.1"/>
    </source>
</evidence>
<keyword evidence="4" id="KW-1185">Reference proteome</keyword>
<protein>
    <submittedName>
        <fullName evidence="3">Putative endonuclease</fullName>
    </submittedName>
</protein>
<dbReference type="InterPro" id="IPR050190">
    <property type="entry name" value="UPF0213_domain"/>
</dbReference>
<comment type="similarity">
    <text evidence="1">Belongs to the UPF0213 family.</text>
</comment>
<evidence type="ECO:0000313" key="4">
    <source>
        <dbReference type="Proteomes" id="UP000271339"/>
    </source>
</evidence>
<reference evidence="3 4" key="1">
    <citation type="submission" date="2018-10" db="EMBL/GenBank/DDBJ databases">
        <title>Genomic Encyclopedia of Archaeal and Bacterial Type Strains, Phase II (KMG-II): from individual species to whole genera.</title>
        <authorList>
            <person name="Goeker M."/>
        </authorList>
    </citation>
    <scope>NUCLEOTIDE SEQUENCE [LARGE SCALE GENOMIC DNA]</scope>
    <source>
        <strain evidence="3 4">DSM 23424</strain>
    </source>
</reference>
<dbReference type="RefSeq" id="WP_121907823.1">
    <property type="nucleotide sequence ID" value="NZ_REFC01000013.1"/>
</dbReference>
<keyword evidence="3" id="KW-0378">Hydrolase</keyword>
<dbReference type="Proteomes" id="UP000271339">
    <property type="component" value="Unassembled WGS sequence"/>
</dbReference>
<keyword evidence="3" id="KW-0255">Endonuclease</keyword>
<dbReference type="AlphaFoldDB" id="A0A3L9YDV9"/>
<dbReference type="PANTHER" id="PTHR34477">
    <property type="entry name" value="UPF0213 PROTEIN YHBQ"/>
    <property type="match status" value="1"/>
</dbReference>
<dbReference type="Pfam" id="PF01541">
    <property type="entry name" value="GIY-YIG"/>
    <property type="match status" value="1"/>
</dbReference>
<name>A0A3L9YDV9_9FLAO</name>
<dbReference type="SUPFAM" id="SSF82771">
    <property type="entry name" value="GIY-YIG endonuclease"/>
    <property type="match status" value="1"/>
</dbReference>
<dbReference type="InterPro" id="IPR000305">
    <property type="entry name" value="GIY-YIG_endonuc"/>
</dbReference>
<evidence type="ECO:0000259" key="2">
    <source>
        <dbReference type="PROSITE" id="PS50164"/>
    </source>
</evidence>
<evidence type="ECO:0000256" key="1">
    <source>
        <dbReference type="ARBA" id="ARBA00007435"/>
    </source>
</evidence>
<feature type="domain" description="GIY-YIG" evidence="2">
    <location>
        <begin position="2"/>
        <end position="78"/>
    </location>
</feature>
<dbReference type="PANTHER" id="PTHR34477:SF1">
    <property type="entry name" value="UPF0213 PROTEIN YHBQ"/>
    <property type="match status" value="1"/>
</dbReference>
<keyword evidence="3" id="KW-0540">Nuclease</keyword>
<dbReference type="CDD" id="cd10456">
    <property type="entry name" value="GIY-YIG_UPF0213"/>
    <property type="match status" value="1"/>
</dbReference>
<dbReference type="Gene3D" id="3.40.1440.10">
    <property type="entry name" value="GIY-YIG endonuclease"/>
    <property type="match status" value="1"/>
</dbReference>
<dbReference type="InterPro" id="IPR035901">
    <property type="entry name" value="GIY-YIG_endonuc_sf"/>
</dbReference>
<dbReference type="PROSITE" id="PS50164">
    <property type="entry name" value="GIY_YIG"/>
    <property type="match status" value="1"/>
</dbReference>
<dbReference type="EMBL" id="REFC01000013">
    <property type="protein sequence ID" value="RMA58886.1"/>
    <property type="molecule type" value="Genomic_DNA"/>
</dbReference>
<proteinExistence type="inferred from homology"/>